<dbReference type="PROSITE" id="PS51462">
    <property type="entry name" value="NUDIX"/>
    <property type="match status" value="1"/>
</dbReference>
<protein>
    <recommendedName>
        <fullName evidence="2">Nudix hydrolase domain-containing protein</fullName>
    </recommendedName>
</protein>
<proteinExistence type="predicted"/>
<dbReference type="Pfam" id="PF00293">
    <property type="entry name" value="NUDIX"/>
    <property type="match status" value="1"/>
</dbReference>
<accession>A0A1F8CHQ3</accession>
<dbReference type="SUPFAM" id="SSF55811">
    <property type="entry name" value="Nudix"/>
    <property type="match status" value="1"/>
</dbReference>
<evidence type="ECO:0000259" key="2">
    <source>
        <dbReference type="PROSITE" id="PS51462"/>
    </source>
</evidence>
<dbReference type="Gene3D" id="3.90.79.10">
    <property type="entry name" value="Nucleoside Triphosphate Pyrophosphohydrolase"/>
    <property type="match status" value="1"/>
</dbReference>
<organism evidence="3 4">
    <name type="scientific">Candidatus Woesebacteria bacterium RIFOXYA1_FULL_40_18</name>
    <dbReference type="NCBI Taxonomy" id="1802532"/>
    <lineage>
        <taxon>Bacteria</taxon>
        <taxon>Candidatus Woeseibacteriota</taxon>
    </lineage>
</organism>
<dbReference type="EMBL" id="MGHS01000048">
    <property type="protein sequence ID" value="OGM75744.1"/>
    <property type="molecule type" value="Genomic_DNA"/>
</dbReference>
<name>A0A1F8CHQ3_9BACT</name>
<evidence type="ECO:0000313" key="3">
    <source>
        <dbReference type="EMBL" id="OGM75744.1"/>
    </source>
</evidence>
<dbReference type="Proteomes" id="UP000177855">
    <property type="component" value="Unassembled WGS sequence"/>
</dbReference>
<dbReference type="InterPro" id="IPR000086">
    <property type="entry name" value="NUDIX_hydrolase_dom"/>
</dbReference>
<keyword evidence="1" id="KW-0378">Hydrolase</keyword>
<dbReference type="GO" id="GO:0016787">
    <property type="term" value="F:hydrolase activity"/>
    <property type="evidence" value="ECO:0007669"/>
    <property type="project" value="UniProtKB-KW"/>
</dbReference>
<dbReference type="AlphaFoldDB" id="A0A1F8CHQ3"/>
<dbReference type="STRING" id="1802532.A2210_02330"/>
<evidence type="ECO:0000256" key="1">
    <source>
        <dbReference type="ARBA" id="ARBA00022801"/>
    </source>
</evidence>
<sequence length="175" mass="20416">MSAEILEFYDEQERLLGQAERRRLHSEGLYHRSVIIFIFNSKGAIFLQKRSKNKDVCPRYWDGGVSGHVGLGEDYQETAKRELQEEIGAEITPEELRDVHLQKNEYQDGKIKDYEFVVSFKVTYDQPIKADPAEIEESGFYSPDEVGRMMKEGISFTPWFLDEWNYLINQGILLP</sequence>
<evidence type="ECO:0000313" key="4">
    <source>
        <dbReference type="Proteomes" id="UP000177855"/>
    </source>
</evidence>
<comment type="caution">
    <text evidence="3">The sequence shown here is derived from an EMBL/GenBank/DDBJ whole genome shotgun (WGS) entry which is preliminary data.</text>
</comment>
<dbReference type="InterPro" id="IPR015797">
    <property type="entry name" value="NUDIX_hydrolase-like_dom_sf"/>
</dbReference>
<dbReference type="CDD" id="cd04692">
    <property type="entry name" value="NUDIX_Hydrolase"/>
    <property type="match status" value="1"/>
</dbReference>
<feature type="domain" description="Nudix hydrolase" evidence="2">
    <location>
        <begin position="29"/>
        <end position="162"/>
    </location>
</feature>
<reference evidence="3 4" key="1">
    <citation type="journal article" date="2016" name="Nat. Commun.">
        <title>Thousands of microbial genomes shed light on interconnected biogeochemical processes in an aquifer system.</title>
        <authorList>
            <person name="Anantharaman K."/>
            <person name="Brown C.T."/>
            <person name="Hug L.A."/>
            <person name="Sharon I."/>
            <person name="Castelle C.J."/>
            <person name="Probst A.J."/>
            <person name="Thomas B.C."/>
            <person name="Singh A."/>
            <person name="Wilkins M.J."/>
            <person name="Karaoz U."/>
            <person name="Brodie E.L."/>
            <person name="Williams K.H."/>
            <person name="Hubbard S.S."/>
            <person name="Banfield J.F."/>
        </authorList>
    </citation>
    <scope>NUCLEOTIDE SEQUENCE [LARGE SCALE GENOMIC DNA]</scope>
</reference>
<dbReference type="PROSITE" id="PS00893">
    <property type="entry name" value="NUDIX_BOX"/>
    <property type="match status" value="1"/>
</dbReference>
<gene>
    <name evidence="3" type="ORF">A2210_02330</name>
</gene>
<dbReference type="InterPro" id="IPR020084">
    <property type="entry name" value="NUDIX_hydrolase_CS"/>
</dbReference>
<dbReference type="PANTHER" id="PTHR10885:SF0">
    <property type="entry name" value="ISOPENTENYL-DIPHOSPHATE DELTA-ISOMERASE"/>
    <property type="match status" value="1"/>
</dbReference>
<dbReference type="PANTHER" id="PTHR10885">
    <property type="entry name" value="ISOPENTENYL-DIPHOSPHATE DELTA-ISOMERASE"/>
    <property type="match status" value="1"/>
</dbReference>